<gene>
    <name evidence="7" type="ORF">CALK_0162</name>
</gene>
<evidence type="ECO:0000313" key="8">
    <source>
        <dbReference type="Proteomes" id="UP000017148"/>
    </source>
</evidence>
<name>U7DBG8_9BACT</name>
<feature type="chain" id="PRO_5004679155" evidence="6">
    <location>
        <begin position="24"/>
        <end position="354"/>
    </location>
</feature>
<evidence type="ECO:0000256" key="5">
    <source>
        <dbReference type="SAM" id="MobiDB-lite"/>
    </source>
</evidence>
<dbReference type="STRING" id="1313304.CALK_0162"/>
<dbReference type="OrthoDB" id="9810636at2"/>
<dbReference type="EMBL" id="ASJR01000001">
    <property type="protein sequence ID" value="ERP39362.1"/>
    <property type="molecule type" value="Genomic_DNA"/>
</dbReference>
<dbReference type="PANTHER" id="PTHR42953:SF3">
    <property type="entry name" value="HIGH-AFFINITY ZINC UPTAKE SYSTEM PROTEIN ZNUA"/>
    <property type="match status" value="1"/>
</dbReference>
<dbReference type="SUPFAM" id="SSF53807">
    <property type="entry name" value="Helical backbone' metal receptor"/>
    <property type="match status" value="1"/>
</dbReference>
<keyword evidence="8" id="KW-1185">Reference proteome</keyword>
<dbReference type="PANTHER" id="PTHR42953">
    <property type="entry name" value="HIGH-AFFINITY ZINC UPTAKE SYSTEM PROTEIN ZNUA-RELATED"/>
    <property type="match status" value="1"/>
</dbReference>
<dbReference type="GO" id="GO:0030001">
    <property type="term" value="P:metal ion transport"/>
    <property type="evidence" value="ECO:0007669"/>
    <property type="project" value="InterPro"/>
</dbReference>
<evidence type="ECO:0000256" key="6">
    <source>
        <dbReference type="SAM" id="SignalP"/>
    </source>
</evidence>
<dbReference type="PRINTS" id="PR00691">
    <property type="entry name" value="ADHESINB"/>
</dbReference>
<sequence length="354" mass="40143">MKKLLFFGIFVAILLWGCSPSGDQSNEAGLTVQTTLFPLYDFARNIGGERVQVNLLLPPGVSPHSYEPSPRDMVAIDQADLLLYLGRSLDPWVERLLSEQRQEKALAVSTNLSLLDTRSDHSHGDHDHSHGDHDHSHGDHDHSHGDHDHSHGDHDHSHGDHDHSHGDHDHSHGDHDHSHGKYDPHVWLDPIHAITMVETITEAFIQKDPAGREYYENRSKNYISELEELHRMAQEKLASHEGKTILYAGHFAFGYFSRRYNLAHTSPFRGFSPNAEPSPRAVERIIQRVEEEEARTIFFEEMLNPALAEMISEETGTEIALLHGLHNIRRDEVGERATYLSIMKNNIQKLADGL</sequence>
<dbReference type="PATRIC" id="fig|1313304.3.peg.150"/>
<dbReference type="Gene3D" id="3.40.50.1980">
    <property type="entry name" value="Nitrogenase molybdenum iron protein domain"/>
    <property type="match status" value="3"/>
</dbReference>
<feature type="region of interest" description="Disordered" evidence="5">
    <location>
        <begin position="117"/>
        <end position="181"/>
    </location>
</feature>
<proteinExistence type="inferred from homology"/>
<dbReference type="Pfam" id="PF01297">
    <property type="entry name" value="ZnuA"/>
    <property type="match status" value="1"/>
</dbReference>
<dbReference type="RefSeq" id="WP_022635722.1">
    <property type="nucleotide sequence ID" value="NZ_ASJR01000001.1"/>
</dbReference>
<dbReference type="AlphaFoldDB" id="U7DBG8"/>
<dbReference type="eggNOG" id="COG0803">
    <property type="taxonomic scope" value="Bacteria"/>
</dbReference>
<dbReference type="GO" id="GO:0007155">
    <property type="term" value="P:cell adhesion"/>
    <property type="evidence" value="ECO:0007669"/>
    <property type="project" value="InterPro"/>
</dbReference>
<evidence type="ECO:0000313" key="7">
    <source>
        <dbReference type="EMBL" id="ERP39362.1"/>
    </source>
</evidence>
<protein>
    <submittedName>
        <fullName evidence="7">ABC transporter, metal binding protein</fullName>
    </submittedName>
</protein>
<dbReference type="GO" id="GO:0046872">
    <property type="term" value="F:metal ion binding"/>
    <property type="evidence" value="ECO:0007669"/>
    <property type="project" value="InterPro"/>
</dbReference>
<evidence type="ECO:0000256" key="4">
    <source>
        <dbReference type="RuleBase" id="RU003512"/>
    </source>
</evidence>
<comment type="caution">
    <text evidence="7">The sequence shown here is derived from an EMBL/GenBank/DDBJ whole genome shotgun (WGS) entry which is preliminary data.</text>
</comment>
<organism evidence="7 8">
    <name type="scientific">Chitinivibrio alkaliphilus ACht1</name>
    <dbReference type="NCBI Taxonomy" id="1313304"/>
    <lineage>
        <taxon>Bacteria</taxon>
        <taxon>Pseudomonadati</taxon>
        <taxon>Fibrobacterota</taxon>
        <taxon>Chitinivibrionia</taxon>
        <taxon>Chitinivibrionales</taxon>
        <taxon>Chitinivibrionaceae</taxon>
        <taxon>Chitinivibrio</taxon>
    </lineage>
</organism>
<evidence type="ECO:0000256" key="2">
    <source>
        <dbReference type="ARBA" id="ARBA00022448"/>
    </source>
</evidence>
<dbReference type="InterPro" id="IPR006128">
    <property type="entry name" value="Lipoprotein_PsaA-like"/>
</dbReference>
<evidence type="ECO:0000256" key="1">
    <source>
        <dbReference type="ARBA" id="ARBA00011028"/>
    </source>
</evidence>
<comment type="similarity">
    <text evidence="1 4">Belongs to the bacterial solute-binding protein 9 family.</text>
</comment>
<accession>U7DBG8</accession>
<dbReference type="Proteomes" id="UP000017148">
    <property type="component" value="Unassembled WGS sequence"/>
</dbReference>
<feature type="signal peptide" evidence="6">
    <location>
        <begin position="1"/>
        <end position="23"/>
    </location>
</feature>
<dbReference type="InterPro" id="IPR050492">
    <property type="entry name" value="Bact_metal-bind_prot9"/>
</dbReference>
<dbReference type="PRINTS" id="PR00690">
    <property type="entry name" value="ADHESNFAMILY"/>
</dbReference>
<reference evidence="7 8" key="1">
    <citation type="journal article" date="2013" name="Environ. Microbiol.">
        <title>Genome analysis of Chitinivibrio alkaliphilus gen. nov., sp. nov., a novel extremely haloalkaliphilic anaerobic chitinolytic bacterium from the candidate phylum Termite Group 3.</title>
        <authorList>
            <person name="Sorokin D.Y."/>
            <person name="Gumerov V.M."/>
            <person name="Rakitin A.L."/>
            <person name="Beletsky A.V."/>
            <person name="Damste J.S."/>
            <person name="Muyzer G."/>
            <person name="Mardanov A.V."/>
            <person name="Ravin N.V."/>
        </authorList>
    </citation>
    <scope>NUCLEOTIDE SEQUENCE [LARGE SCALE GENOMIC DNA]</scope>
    <source>
        <strain evidence="7 8">ACht1</strain>
    </source>
</reference>
<keyword evidence="2 4" id="KW-0813">Transport</keyword>
<keyword evidence="3 6" id="KW-0732">Signal</keyword>
<dbReference type="InterPro" id="IPR006127">
    <property type="entry name" value="ZnuA-like"/>
</dbReference>
<evidence type="ECO:0000256" key="3">
    <source>
        <dbReference type="ARBA" id="ARBA00022729"/>
    </source>
</evidence>
<dbReference type="InterPro" id="IPR006129">
    <property type="entry name" value="AdhesinB"/>
</dbReference>